<feature type="domain" description="Major facilitator superfamily (MFS) profile" evidence="8">
    <location>
        <begin position="20"/>
        <end position="523"/>
    </location>
</feature>
<dbReference type="Proteomes" id="UP001355653">
    <property type="component" value="Unassembled WGS sequence"/>
</dbReference>
<dbReference type="PROSITE" id="PS50850">
    <property type="entry name" value="MFS"/>
    <property type="match status" value="1"/>
</dbReference>
<dbReference type="InterPro" id="IPR004638">
    <property type="entry name" value="EmrB-like"/>
</dbReference>
<dbReference type="Gene3D" id="1.20.1250.20">
    <property type="entry name" value="MFS general substrate transporter like domains"/>
    <property type="match status" value="1"/>
</dbReference>
<feature type="transmembrane region" description="Helical" evidence="7">
    <location>
        <begin position="340"/>
        <end position="359"/>
    </location>
</feature>
<accession>A0ABU6D559</accession>
<feature type="transmembrane region" description="Helical" evidence="7">
    <location>
        <begin position="143"/>
        <end position="161"/>
    </location>
</feature>
<evidence type="ECO:0000256" key="7">
    <source>
        <dbReference type="SAM" id="Phobius"/>
    </source>
</evidence>
<keyword evidence="10" id="KW-1185">Reference proteome</keyword>
<organism evidence="9 10">
    <name type="scientific">Paenibacillus chondroitinus</name>
    <dbReference type="NCBI Taxonomy" id="59842"/>
    <lineage>
        <taxon>Bacteria</taxon>
        <taxon>Bacillati</taxon>
        <taxon>Bacillota</taxon>
        <taxon>Bacilli</taxon>
        <taxon>Bacillales</taxon>
        <taxon>Paenibacillaceae</taxon>
        <taxon>Paenibacillus</taxon>
    </lineage>
</organism>
<evidence type="ECO:0000259" key="8">
    <source>
        <dbReference type="PROSITE" id="PS50850"/>
    </source>
</evidence>
<gene>
    <name evidence="9" type="ORF">P5G65_03115</name>
</gene>
<dbReference type="EMBL" id="JAROBY010000006">
    <property type="protein sequence ID" value="MEB4792869.1"/>
    <property type="molecule type" value="Genomic_DNA"/>
</dbReference>
<dbReference type="RefSeq" id="WP_268597375.1">
    <property type="nucleotide sequence ID" value="NZ_JAROBY010000006.1"/>
</dbReference>
<keyword evidence="4 7" id="KW-0812">Transmembrane</keyword>
<dbReference type="InterPro" id="IPR020846">
    <property type="entry name" value="MFS_dom"/>
</dbReference>
<evidence type="ECO:0000256" key="6">
    <source>
        <dbReference type="ARBA" id="ARBA00023136"/>
    </source>
</evidence>
<feature type="transmembrane region" description="Helical" evidence="7">
    <location>
        <begin position="110"/>
        <end position="131"/>
    </location>
</feature>
<comment type="subcellular location">
    <subcellularLocation>
        <location evidence="1">Cell membrane</location>
        <topology evidence="1">Multi-pass membrane protein</topology>
    </subcellularLocation>
</comment>
<feature type="transmembrane region" description="Helical" evidence="7">
    <location>
        <begin position="84"/>
        <end position="104"/>
    </location>
</feature>
<dbReference type="InterPro" id="IPR011701">
    <property type="entry name" value="MFS"/>
</dbReference>
<dbReference type="CDD" id="cd17502">
    <property type="entry name" value="MFS_Azr1_MDR_like"/>
    <property type="match status" value="1"/>
</dbReference>
<feature type="transmembrane region" description="Helical" evidence="7">
    <location>
        <begin position="500"/>
        <end position="519"/>
    </location>
</feature>
<feature type="transmembrane region" description="Helical" evidence="7">
    <location>
        <begin position="275"/>
        <end position="298"/>
    </location>
</feature>
<evidence type="ECO:0000256" key="4">
    <source>
        <dbReference type="ARBA" id="ARBA00022692"/>
    </source>
</evidence>
<feature type="transmembrane region" description="Helical" evidence="7">
    <location>
        <begin position="304"/>
        <end position="328"/>
    </location>
</feature>
<keyword evidence="2" id="KW-0813">Transport</keyword>
<feature type="transmembrane region" description="Helical" evidence="7">
    <location>
        <begin position="232"/>
        <end position="254"/>
    </location>
</feature>
<evidence type="ECO:0000256" key="5">
    <source>
        <dbReference type="ARBA" id="ARBA00022989"/>
    </source>
</evidence>
<feature type="transmembrane region" description="Helical" evidence="7">
    <location>
        <begin position="365"/>
        <end position="386"/>
    </location>
</feature>
<name>A0ABU6D559_9BACL</name>
<evidence type="ECO:0000256" key="1">
    <source>
        <dbReference type="ARBA" id="ARBA00004651"/>
    </source>
</evidence>
<keyword evidence="3" id="KW-1003">Cell membrane</keyword>
<evidence type="ECO:0000313" key="9">
    <source>
        <dbReference type="EMBL" id="MEB4792869.1"/>
    </source>
</evidence>
<evidence type="ECO:0000313" key="10">
    <source>
        <dbReference type="Proteomes" id="UP001355653"/>
    </source>
</evidence>
<dbReference type="PRINTS" id="PR01036">
    <property type="entry name" value="TCRTETB"/>
</dbReference>
<feature type="transmembrane region" description="Helical" evidence="7">
    <location>
        <begin position="20"/>
        <end position="42"/>
    </location>
</feature>
<dbReference type="Pfam" id="PF07690">
    <property type="entry name" value="MFS_1"/>
    <property type="match status" value="1"/>
</dbReference>
<feature type="transmembrane region" description="Helical" evidence="7">
    <location>
        <begin position="173"/>
        <end position="194"/>
    </location>
</feature>
<dbReference type="PANTHER" id="PTHR23501">
    <property type="entry name" value="MAJOR FACILITATOR SUPERFAMILY"/>
    <property type="match status" value="1"/>
</dbReference>
<dbReference type="PROSITE" id="PS00216">
    <property type="entry name" value="SUGAR_TRANSPORT_1"/>
    <property type="match status" value="1"/>
</dbReference>
<keyword evidence="6 7" id="KW-0472">Membrane</keyword>
<dbReference type="InterPro" id="IPR005829">
    <property type="entry name" value="Sugar_transporter_CS"/>
</dbReference>
<keyword evidence="5 7" id="KW-1133">Transmembrane helix</keyword>
<evidence type="ECO:0000256" key="2">
    <source>
        <dbReference type="ARBA" id="ARBA00022448"/>
    </source>
</evidence>
<dbReference type="SUPFAM" id="SSF103473">
    <property type="entry name" value="MFS general substrate transporter"/>
    <property type="match status" value="1"/>
</dbReference>
<evidence type="ECO:0000256" key="3">
    <source>
        <dbReference type="ARBA" id="ARBA00022475"/>
    </source>
</evidence>
<feature type="transmembrane region" description="Helical" evidence="7">
    <location>
        <begin position="54"/>
        <end position="72"/>
    </location>
</feature>
<dbReference type="NCBIfam" id="TIGR00711">
    <property type="entry name" value="efflux_EmrB"/>
    <property type="match status" value="1"/>
</dbReference>
<protein>
    <submittedName>
        <fullName evidence="9">MDR family MFS transporter</fullName>
    </submittedName>
</protein>
<dbReference type="InterPro" id="IPR036259">
    <property type="entry name" value="MFS_trans_sf"/>
</dbReference>
<feature type="transmembrane region" description="Helical" evidence="7">
    <location>
        <begin position="206"/>
        <end position="226"/>
    </location>
</feature>
<reference evidence="9 10" key="1">
    <citation type="submission" date="2023-03" db="EMBL/GenBank/DDBJ databases">
        <title>Bacillus Genome Sequencing.</title>
        <authorList>
            <person name="Dunlap C."/>
        </authorList>
    </citation>
    <scope>NUCLEOTIDE SEQUENCE [LARGE SCALE GENOMIC DNA]</scope>
    <source>
        <strain evidence="9 10">NRS-1351</strain>
    </source>
</reference>
<proteinExistence type="predicted"/>
<dbReference type="Gene3D" id="1.20.1720.10">
    <property type="entry name" value="Multidrug resistance protein D"/>
    <property type="match status" value="1"/>
</dbReference>
<sequence>MSDDNLSETAAPALKNRGLLLTGLIIAMLFGALDGTIVGTAMPRIVGELGGLGLMAWLTTAYMLTSTVVVPIAGKLADLMGRRVIYVTGLIIFIGASALCGMSQNITELILFRGLQGIGGGIMMPMAMIIIGDLFTGKQRAKWQGVFGAIFGLSSVVGPQIGGWIVDALDWRWVFYINLPVGILAVILIAIALPKHKSIGKVKFDIPGIATMIIGVVSMLLALTFGGKDYAWLSWQIIGLFALAIVSLVSFVIIESKAQEPILPVRLFKNRTFTTINGVGFLMAIGMFGAIMFVPLFMQGIVGISASASGTVMMPLMLTMIAASVVSGQFIHKIGVRKQLLAGMIIMAVGFYFLSTMGIDTTKLIASAYMLILGLGMGLVMPILTLALQESFPKSELGVVTSSSQFFRQIGGTFGMTILGAVMNHKSSVLLNQDLTPVVKQLPAEASQLSNQMTDMIHSNPQGLYSSLLSPETLAKMPKEFVEHMLPILKNALVSSLHQVFIIGLVFVLLGAVLALFIGNIKVGPKSKKTSPKAEKDLSAELA</sequence>
<feature type="transmembrane region" description="Helical" evidence="7">
    <location>
        <begin position="406"/>
        <end position="423"/>
    </location>
</feature>
<comment type="caution">
    <text evidence="9">The sequence shown here is derived from an EMBL/GenBank/DDBJ whole genome shotgun (WGS) entry which is preliminary data.</text>
</comment>
<dbReference type="PANTHER" id="PTHR23501:SF197">
    <property type="entry name" value="COMD"/>
    <property type="match status" value="1"/>
</dbReference>